<feature type="chain" id="PRO_5045830173" evidence="2">
    <location>
        <begin position="23"/>
        <end position="111"/>
    </location>
</feature>
<sequence>MRRRIALVALAAALAAPPDDDAAAPPDGDAAGVDWQRRRVVRVFASPFAGSSEAPAYAMTDALGRGYTCGLDGGAAAASAGAGAGAAGRPRPRSRATRPGATRRASARRWR</sequence>
<gene>
    <name evidence="3" type="ORF">SO694_00006639</name>
</gene>
<comment type="caution">
    <text evidence="3">The sequence shown here is derived from an EMBL/GenBank/DDBJ whole genome shotgun (WGS) entry which is preliminary data.</text>
</comment>
<evidence type="ECO:0000313" key="3">
    <source>
        <dbReference type="EMBL" id="KAK7250194.1"/>
    </source>
</evidence>
<name>A0ABR1GAP9_AURAN</name>
<keyword evidence="2" id="KW-0732">Signal</keyword>
<keyword evidence="4" id="KW-1185">Reference proteome</keyword>
<protein>
    <submittedName>
        <fullName evidence="3">Uncharacterized protein</fullName>
    </submittedName>
</protein>
<reference evidence="3 4" key="1">
    <citation type="submission" date="2024-03" db="EMBL/GenBank/DDBJ databases">
        <title>Aureococcus anophagefferens CCMP1851 and Kratosvirus quantuckense: Draft genome of a second virus-susceptible host strain in the model system.</title>
        <authorList>
            <person name="Chase E."/>
            <person name="Truchon A.R."/>
            <person name="Schepens W."/>
            <person name="Wilhelm S.W."/>
        </authorList>
    </citation>
    <scope>NUCLEOTIDE SEQUENCE [LARGE SCALE GENOMIC DNA]</scope>
    <source>
        <strain evidence="3 4">CCMP1851</strain>
    </source>
</reference>
<organism evidence="3 4">
    <name type="scientific">Aureococcus anophagefferens</name>
    <name type="common">Harmful bloom alga</name>
    <dbReference type="NCBI Taxonomy" id="44056"/>
    <lineage>
        <taxon>Eukaryota</taxon>
        <taxon>Sar</taxon>
        <taxon>Stramenopiles</taxon>
        <taxon>Ochrophyta</taxon>
        <taxon>Pelagophyceae</taxon>
        <taxon>Pelagomonadales</taxon>
        <taxon>Pelagomonadaceae</taxon>
        <taxon>Aureococcus</taxon>
    </lineage>
</organism>
<evidence type="ECO:0000256" key="2">
    <source>
        <dbReference type="SAM" id="SignalP"/>
    </source>
</evidence>
<evidence type="ECO:0000256" key="1">
    <source>
        <dbReference type="SAM" id="MobiDB-lite"/>
    </source>
</evidence>
<dbReference type="Proteomes" id="UP001363151">
    <property type="component" value="Unassembled WGS sequence"/>
</dbReference>
<feature type="region of interest" description="Disordered" evidence="1">
    <location>
        <begin position="76"/>
        <end position="111"/>
    </location>
</feature>
<dbReference type="EMBL" id="JBBJCI010000038">
    <property type="protein sequence ID" value="KAK7250194.1"/>
    <property type="molecule type" value="Genomic_DNA"/>
</dbReference>
<feature type="signal peptide" evidence="2">
    <location>
        <begin position="1"/>
        <end position="22"/>
    </location>
</feature>
<accession>A0ABR1GAP9</accession>
<proteinExistence type="predicted"/>
<evidence type="ECO:0000313" key="4">
    <source>
        <dbReference type="Proteomes" id="UP001363151"/>
    </source>
</evidence>